<dbReference type="OrthoDB" id="10061042at2759"/>
<dbReference type="InterPro" id="IPR010432">
    <property type="entry name" value="RDD"/>
</dbReference>
<evidence type="ECO:0000259" key="7">
    <source>
        <dbReference type="Pfam" id="PF06271"/>
    </source>
</evidence>
<feature type="transmembrane region" description="Helical" evidence="6">
    <location>
        <begin position="190"/>
        <end position="210"/>
    </location>
</feature>
<organism evidence="8 9">
    <name type="scientific">Holothuria leucospilota</name>
    <name type="common">Black long sea cucumber</name>
    <name type="synonym">Mertensiothuria leucospilota</name>
    <dbReference type="NCBI Taxonomy" id="206669"/>
    <lineage>
        <taxon>Eukaryota</taxon>
        <taxon>Metazoa</taxon>
        <taxon>Echinodermata</taxon>
        <taxon>Eleutherozoa</taxon>
        <taxon>Echinozoa</taxon>
        <taxon>Holothuroidea</taxon>
        <taxon>Aspidochirotacea</taxon>
        <taxon>Aspidochirotida</taxon>
        <taxon>Holothuriidae</taxon>
        <taxon>Holothuria</taxon>
    </lineage>
</organism>
<sequence length="317" mass="35517">MASDIDKIADELRRKGVASSSSEVSQHKPYKTTSSKEYVQAVSQWLDLYRGHYMAHYTMMVGPYYMAMGYAQAACQFMTNQSGATSVSGVNSQNVNPVGNMGQQANQQQMTATINGQNGAPAIVREFIIPSIYRRVFAEFIDFVLLFSIKLTITMYAILYFGVVDQTSFALKFLAEEIDEDATMEDLQQVLAIAFVYRSFVCIYETIFLASTMRRTTLGGATPGKFMMGLRTISCERVQTLGEGRVQVTLPDNLTYIQAFGRAVIKNFSMAFFFPACITMFFNPHLRSTYDIIAKTVVVSAHQDFINDVNNNRNPGR</sequence>
<dbReference type="Pfam" id="PF06271">
    <property type="entry name" value="RDD"/>
    <property type="match status" value="1"/>
</dbReference>
<evidence type="ECO:0000313" key="8">
    <source>
        <dbReference type="EMBL" id="KAJ8020337.1"/>
    </source>
</evidence>
<dbReference type="InterPro" id="IPR039871">
    <property type="entry name" value="FAM8A1"/>
</dbReference>
<dbReference type="Proteomes" id="UP001152320">
    <property type="component" value="Chromosome 22"/>
</dbReference>
<proteinExistence type="predicted"/>
<accession>A0A9Q0YHL9</accession>
<comment type="subcellular location">
    <subcellularLocation>
        <location evidence="1">Membrane</location>
        <topology evidence="1">Multi-pass membrane protein</topology>
    </subcellularLocation>
</comment>
<protein>
    <submittedName>
        <fullName evidence="8">Protein FAM8A1</fullName>
    </submittedName>
</protein>
<dbReference type="PANTHER" id="PTHR13659">
    <property type="entry name" value="AUTOSOMAL HIGHLY CONSERVED PROTEIN"/>
    <property type="match status" value="1"/>
</dbReference>
<keyword evidence="4 6" id="KW-0472">Membrane</keyword>
<evidence type="ECO:0000256" key="4">
    <source>
        <dbReference type="ARBA" id="ARBA00023136"/>
    </source>
</evidence>
<evidence type="ECO:0000256" key="6">
    <source>
        <dbReference type="SAM" id="Phobius"/>
    </source>
</evidence>
<dbReference type="AlphaFoldDB" id="A0A9Q0YHL9"/>
<feature type="domain" description="RDD" evidence="7">
    <location>
        <begin position="130"/>
        <end position="295"/>
    </location>
</feature>
<keyword evidence="3 6" id="KW-1133">Transmembrane helix</keyword>
<evidence type="ECO:0000256" key="1">
    <source>
        <dbReference type="ARBA" id="ARBA00004141"/>
    </source>
</evidence>
<dbReference type="PANTHER" id="PTHR13659:SF5">
    <property type="entry name" value="PROTEIN FAM8A1"/>
    <property type="match status" value="1"/>
</dbReference>
<evidence type="ECO:0000256" key="5">
    <source>
        <dbReference type="SAM" id="MobiDB-lite"/>
    </source>
</evidence>
<evidence type="ECO:0000313" key="9">
    <source>
        <dbReference type="Proteomes" id="UP001152320"/>
    </source>
</evidence>
<feature type="transmembrane region" description="Helical" evidence="6">
    <location>
        <begin position="140"/>
        <end position="163"/>
    </location>
</feature>
<name>A0A9Q0YHL9_HOLLE</name>
<reference evidence="8" key="1">
    <citation type="submission" date="2021-10" db="EMBL/GenBank/DDBJ databases">
        <title>Tropical sea cucumber genome reveals ecological adaptation and Cuvierian tubules defense mechanism.</title>
        <authorList>
            <person name="Chen T."/>
        </authorList>
    </citation>
    <scope>NUCLEOTIDE SEQUENCE</scope>
    <source>
        <strain evidence="8">Nanhai2018</strain>
        <tissue evidence="8">Muscle</tissue>
    </source>
</reference>
<keyword evidence="2 6" id="KW-0812">Transmembrane</keyword>
<gene>
    <name evidence="8" type="ORF">HOLleu_39907</name>
</gene>
<feature type="region of interest" description="Disordered" evidence="5">
    <location>
        <begin position="1"/>
        <end position="33"/>
    </location>
</feature>
<feature type="compositionally biased region" description="Basic and acidic residues" evidence="5">
    <location>
        <begin position="1"/>
        <end position="14"/>
    </location>
</feature>
<comment type="caution">
    <text evidence="8">The sequence shown here is derived from an EMBL/GenBank/DDBJ whole genome shotgun (WGS) entry which is preliminary data.</text>
</comment>
<dbReference type="GO" id="GO:0016020">
    <property type="term" value="C:membrane"/>
    <property type="evidence" value="ECO:0007669"/>
    <property type="project" value="UniProtKB-SubCell"/>
</dbReference>
<dbReference type="EMBL" id="JAIZAY010000022">
    <property type="protein sequence ID" value="KAJ8020337.1"/>
    <property type="molecule type" value="Genomic_DNA"/>
</dbReference>
<evidence type="ECO:0000256" key="2">
    <source>
        <dbReference type="ARBA" id="ARBA00022692"/>
    </source>
</evidence>
<evidence type="ECO:0000256" key="3">
    <source>
        <dbReference type="ARBA" id="ARBA00022989"/>
    </source>
</evidence>
<keyword evidence="9" id="KW-1185">Reference proteome</keyword>